<proteinExistence type="predicted"/>
<evidence type="ECO:0000313" key="1">
    <source>
        <dbReference type="EMBL" id="RMZ67875.1"/>
    </source>
</evidence>
<name>A0A3M7M047_9PLEO</name>
<accession>A0A3M7M047</accession>
<evidence type="ECO:0000313" key="2">
    <source>
        <dbReference type="Proteomes" id="UP000265663"/>
    </source>
</evidence>
<dbReference type="Proteomes" id="UP000265663">
    <property type="component" value="Unassembled WGS sequence"/>
</dbReference>
<organism evidence="1 2">
    <name type="scientific">Pyrenophora seminiperda CCB06</name>
    <dbReference type="NCBI Taxonomy" id="1302712"/>
    <lineage>
        <taxon>Eukaryota</taxon>
        <taxon>Fungi</taxon>
        <taxon>Dikarya</taxon>
        <taxon>Ascomycota</taxon>
        <taxon>Pezizomycotina</taxon>
        <taxon>Dothideomycetes</taxon>
        <taxon>Pleosporomycetidae</taxon>
        <taxon>Pleosporales</taxon>
        <taxon>Pleosporineae</taxon>
        <taxon>Pleosporaceae</taxon>
        <taxon>Pyrenophora</taxon>
    </lineage>
</organism>
<protein>
    <submittedName>
        <fullName evidence="1">Uncharacterized protein</fullName>
    </submittedName>
</protein>
<reference evidence="1 2" key="1">
    <citation type="journal article" date="2014" name="PLoS ONE">
        <title>De novo Genome Assembly of the Fungal Plant Pathogen Pyrenophora semeniperda.</title>
        <authorList>
            <person name="Soliai M.M."/>
            <person name="Meyer S.E."/>
            <person name="Udall J.A."/>
            <person name="Elzinga D.E."/>
            <person name="Hermansen R.A."/>
            <person name="Bodily P.M."/>
            <person name="Hart A.A."/>
            <person name="Coleman C.E."/>
        </authorList>
    </citation>
    <scope>NUCLEOTIDE SEQUENCE [LARGE SCALE GENOMIC DNA]</scope>
    <source>
        <strain evidence="1 2">CCB06</strain>
        <tissue evidence="1">Mycelium</tissue>
    </source>
</reference>
<dbReference type="AlphaFoldDB" id="A0A3M7M047"/>
<gene>
    <name evidence="1" type="ORF">GMOD_00003931</name>
</gene>
<sequence>MQMHGAQCHTAESALLTAPLLPCHVQALNARRGRMNRVQLALACTAARLASFPAFSTPGGRASCPGLEIGSVPRFPALRAPACGR</sequence>
<keyword evidence="2" id="KW-1185">Reference proteome</keyword>
<dbReference type="EMBL" id="KE747814">
    <property type="protein sequence ID" value="RMZ67875.1"/>
    <property type="molecule type" value="Genomic_DNA"/>
</dbReference>